<proteinExistence type="predicted"/>
<protein>
    <submittedName>
        <fullName evidence="2">Dialkylrecorsinol condensing enzyme</fullName>
    </submittedName>
</protein>
<dbReference type="AlphaFoldDB" id="T0ZX80"/>
<keyword evidence="1" id="KW-0812">Transmembrane</keyword>
<comment type="caution">
    <text evidence="2">The sequence shown here is derived from an EMBL/GenBank/DDBJ whole genome shotgun (WGS) entry which is preliminary data.</text>
</comment>
<reference evidence="2" key="1">
    <citation type="submission" date="2013-08" db="EMBL/GenBank/DDBJ databases">
        <authorList>
            <person name="Mendez C."/>
            <person name="Richter M."/>
            <person name="Ferrer M."/>
            <person name="Sanchez J."/>
        </authorList>
    </citation>
    <scope>NUCLEOTIDE SEQUENCE</scope>
</reference>
<gene>
    <name evidence="2" type="ORF">B1B_10533</name>
</gene>
<sequence length="307" mass="34593">MKKRILVIHYSQSGQLSEVLRNFVKPLAASEDIELQQVSLQPRTDYPFPWPFLRFFDTFPETVYLDPPELNPLGLDENDRFDLIILGYQVWFLSPSLPTTAFLQSAIAHSLLRDTPVVTVIACRDMWLLAQEQTKQLLTACRAQLVGNVVLVDEAGSIGSFLATPIWMMTGKKGPRLGGLIPRAGVKEEQILGCQRFGERIERVLRENLPIDRTLLRNLNAVKVNTKLITTEHAARRSFLLWGRLLRALGPQGAWIRQPVIVIYFVFLVVLLVTVLPVSALLKTATAPFMRKRIAAQSAYFSEPSGN</sequence>
<reference evidence="2" key="2">
    <citation type="journal article" date="2014" name="ISME J.">
        <title>Microbial stratification in low pH oxic and suboxic macroscopic growths along an acid mine drainage.</title>
        <authorList>
            <person name="Mendez-Garcia C."/>
            <person name="Mesa V."/>
            <person name="Sprenger R.R."/>
            <person name="Richter M."/>
            <person name="Diez M.S."/>
            <person name="Solano J."/>
            <person name="Bargiela R."/>
            <person name="Golyshina O.V."/>
            <person name="Manteca A."/>
            <person name="Ramos J.L."/>
            <person name="Gallego J.R."/>
            <person name="Llorente I."/>
            <person name="Martins Dos Santos V.A."/>
            <person name="Jensen O.N."/>
            <person name="Pelaez A.I."/>
            <person name="Sanchez J."/>
            <person name="Ferrer M."/>
        </authorList>
    </citation>
    <scope>NUCLEOTIDE SEQUENCE</scope>
</reference>
<feature type="transmembrane region" description="Helical" evidence="1">
    <location>
        <begin position="261"/>
        <end position="282"/>
    </location>
</feature>
<dbReference type="SUPFAM" id="SSF52218">
    <property type="entry name" value="Flavoproteins"/>
    <property type="match status" value="1"/>
</dbReference>
<keyword evidence="1" id="KW-1133">Transmembrane helix</keyword>
<evidence type="ECO:0000256" key="1">
    <source>
        <dbReference type="SAM" id="Phobius"/>
    </source>
</evidence>
<dbReference type="InterPro" id="IPR029039">
    <property type="entry name" value="Flavoprotein-like_sf"/>
</dbReference>
<evidence type="ECO:0000313" key="2">
    <source>
        <dbReference type="EMBL" id="EQD52831.1"/>
    </source>
</evidence>
<organism evidence="2">
    <name type="scientific">mine drainage metagenome</name>
    <dbReference type="NCBI Taxonomy" id="410659"/>
    <lineage>
        <taxon>unclassified sequences</taxon>
        <taxon>metagenomes</taxon>
        <taxon>ecological metagenomes</taxon>
    </lineage>
</organism>
<keyword evidence="1" id="KW-0472">Membrane</keyword>
<dbReference type="EMBL" id="AUZY01006893">
    <property type="protein sequence ID" value="EQD52831.1"/>
    <property type="molecule type" value="Genomic_DNA"/>
</dbReference>
<accession>T0ZX80</accession>
<dbReference type="Gene3D" id="3.40.50.360">
    <property type="match status" value="1"/>
</dbReference>
<name>T0ZX80_9ZZZZ</name>